<dbReference type="Pfam" id="PF25583">
    <property type="entry name" value="WCX"/>
    <property type="match status" value="1"/>
</dbReference>
<reference evidence="4 5" key="1">
    <citation type="submission" date="2020-10" db="EMBL/GenBank/DDBJ databases">
        <title>Draft genome sequences of plant-associated actinobacteria.</title>
        <authorList>
            <person name="Tarlachkov S.V."/>
            <person name="Starodumova I.P."/>
            <person name="Dorofeeva L.V."/>
            <person name="Prisyazhnaya N.V."/>
            <person name="Roubtsova T.V."/>
            <person name="Chizhov V.N."/>
            <person name="Nadler S.A."/>
            <person name="Subbotin S.A."/>
            <person name="Evtushenko L.I."/>
        </authorList>
    </citation>
    <scope>NUCLEOTIDE SEQUENCE [LARGE SCALE GENOMIC DNA]</scope>
    <source>
        <strain evidence="4 5">VKM Ac-2886</strain>
    </source>
</reference>
<comment type="caution">
    <text evidence="4">The sequence shown here is derived from an EMBL/GenBank/DDBJ whole genome shotgun (WGS) entry which is preliminary data.</text>
</comment>
<keyword evidence="5" id="KW-1185">Reference proteome</keyword>
<evidence type="ECO:0000259" key="1">
    <source>
        <dbReference type="Pfam" id="PF13280"/>
    </source>
</evidence>
<sequence>MTDRAAPLQAQDKLAFLLALVPYLTDHGRVSVSQAAAHFRVPPEQIRQAVRLIAVSGVPGSTASYQHGDLFDIAWDDFEDNDQIVITHMVAIDDSPRFSAREAAALIAGLQYVSSQADASDLDLVGQLMAKLARGSSASPSQVAVAAGAGDGTRDDLRRAIADERRVEFDYRSPRGGTERRVVDPLRLESMDEDWYLRGWDLARGAVRTFRLDRLDELVVTDLPPEHRPQDVVLGDTLFEPSPDDLRVTLEVQESALPLLGDFVGDERPEPVAGRPGRVAVTVRVAHYQGLVRLVAGMAGVVVVTSPPEARAAVADWAARAAAAYTDVDTD</sequence>
<dbReference type="InterPro" id="IPR043839">
    <property type="entry name" value="PafC_HTH"/>
</dbReference>
<feature type="domain" description="WCX" evidence="3">
    <location>
        <begin position="246"/>
        <end position="322"/>
    </location>
</feature>
<evidence type="ECO:0000313" key="5">
    <source>
        <dbReference type="Proteomes" id="UP000634579"/>
    </source>
</evidence>
<dbReference type="RefSeq" id="WP_194675529.1">
    <property type="nucleotide sequence ID" value="NZ_JADKRP010000002.1"/>
</dbReference>
<dbReference type="PANTHER" id="PTHR34580:SF3">
    <property type="entry name" value="PROTEIN PAFB"/>
    <property type="match status" value="1"/>
</dbReference>
<gene>
    <name evidence="4" type="ORF">ITJ42_11050</name>
</gene>
<feature type="domain" description="WYL" evidence="1">
    <location>
        <begin position="155"/>
        <end position="219"/>
    </location>
</feature>
<evidence type="ECO:0000313" key="4">
    <source>
        <dbReference type="EMBL" id="MBF4631754.1"/>
    </source>
</evidence>
<dbReference type="InterPro" id="IPR057727">
    <property type="entry name" value="WCX_dom"/>
</dbReference>
<proteinExistence type="predicted"/>
<organism evidence="4 5">
    <name type="scientific">Clavibacter phaseoli</name>
    <dbReference type="NCBI Taxonomy" id="1734031"/>
    <lineage>
        <taxon>Bacteria</taxon>
        <taxon>Bacillati</taxon>
        <taxon>Actinomycetota</taxon>
        <taxon>Actinomycetes</taxon>
        <taxon>Micrococcales</taxon>
        <taxon>Microbacteriaceae</taxon>
        <taxon>Clavibacter</taxon>
    </lineage>
</organism>
<dbReference type="Pfam" id="PF13280">
    <property type="entry name" value="WYL"/>
    <property type="match status" value="1"/>
</dbReference>
<protein>
    <submittedName>
        <fullName evidence="4">WYL domain-containing protein</fullName>
    </submittedName>
</protein>
<accession>A0A8I0SL53</accession>
<dbReference type="InterPro" id="IPR028349">
    <property type="entry name" value="PafC-like"/>
</dbReference>
<dbReference type="InterPro" id="IPR026881">
    <property type="entry name" value="WYL_dom"/>
</dbReference>
<dbReference type="AlphaFoldDB" id="A0A8I0SL53"/>
<dbReference type="Pfam" id="PF19187">
    <property type="entry name" value="HTH_PafC"/>
    <property type="match status" value="1"/>
</dbReference>
<feature type="domain" description="PafC HTH" evidence="2">
    <location>
        <begin position="12"/>
        <end position="133"/>
    </location>
</feature>
<evidence type="ECO:0000259" key="2">
    <source>
        <dbReference type="Pfam" id="PF19187"/>
    </source>
</evidence>
<name>A0A8I0SL53_9MICO</name>
<dbReference type="PANTHER" id="PTHR34580">
    <property type="match status" value="1"/>
</dbReference>
<evidence type="ECO:0000259" key="3">
    <source>
        <dbReference type="Pfam" id="PF25583"/>
    </source>
</evidence>
<dbReference type="PIRSF" id="PIRSF016838">
    <property type="entry name" value="PafC"/>
    <property type="match status" value="1"/>
</dbReference>
<dbReference type="Proteomes" id="UP000634579">
    <property type="component" value="Unassembled WGS sequence"/>
</dbReference>
<dbReference type="InterPro" id="IPR051534">
    <property type="entry name" value="CBASS_pafABC_assoc_protein"/>
</dbReference>
<dbReference type="PROSITE" id="PS52050">
    <property type="entry name" value="WYL"/>
    <property type="match status" value="1"/>
</dbReference>
<dbReference type="EMBL" id="JADKRP010000002">
    <property type="protein sequence ID" value="MBF4631754.1"/>
    <property type="molecule type" value="Genomic_DNA"/>
</dbReference>